<dbReference type="Gene3D" id="3.40.1190.20">
    <property type="match status" value="1"/>
</dbReference>
<organism evidence="3 4">
    <name type="scientific">Elliptochloris bilobata</name>
    <dbReference type="NCBI Taxonomy" id="381761"/>
    <lineage>
        <taxon>Eukaryota</taxon>
        <taxon>Viridiplantae</taxon>
        <taxon>Chlorophyta</taxon>
        <taxon>core chlorophytes</taxon>
        <taxon>Trebouxiophyceae</taxon>
        <taxon>Trebouxiophyceae incertae sedis</taxon>
        <taxon>Elliptochloris clade</taxon>
        <taxon>Elliptochloris</taxon>
    </lineage>
</organism>
<dbReference type="EMBL" id="JALJOU010000021">
    <property type="protein sequence ID" value="KAK9837450.1"/>
    <property type="molecule type" value="Genomic_DNA"/>
</dbReference>
<accession>A0AAW1RTK3</accession>
<dbReference type="SUPFAM" id="SSF53613">
    <property type="entry name" value="Ribokinase-like"/>
    <property type="match status" value="1"/>
</dbReference>
<reference evidence="3 4" key="1">
    <citation type="journal article" date="2024" name="Nat. Commun.">
        <title>Phylogenomics reveals the evolutionary origins of lichenization in chlorophyte algae.</title>
        <authorList>
            <person name="Puginier C."/>
            <person name="Libourel C."/>
            <person name="Otte J."/>
            <person name="Skaloud P."/>
            <person name="Haon M."/>
            <person name="Grisel S."/>
            <person name="Petersen M."/>
            <person name="Berrin J.G."/>
            <person name="Delaux P.M."/>
            <person name="Dal Grande F."/>
            <person name="Keller J."/>
        </authorList>
    </citation>
    <scope>NUCLEOTIDE SEQUENCE [LARGE SCALE GENOMIC DNA]</scope>
    <source>
        <strain evidence="3 4">SAG 245.80</strain>
    </source>
</reference>
<dbReference type="Pfam" id="PF00294">
    <property type="entry name" value="PfkB"/>
    <property type="match status" value="1"/>
</dbReference>
<dbReference type="PANTHER" id="PTHR47098">
    <property type="entry name" value="PROTEIN MAK32"/>
    <property type="match status" value="1"/>
</dbReference>
<protein>
    <recommendedName>
        <fullName evidence="2">Carbohydrate kinase PfkB domain-containing protein</fullName>
    </recommendedName>
</protein>
<comment type="caution">
    <text evidence="3">The sequence shown here is derived from an EMBL/GenBank/DDBJ whole genome shotgun (WGS) entry which is preliminary data.</text>
</comment>
<name>A0AAW1RTK3_9CHLO</name>
<keyword evidence="4" id="KW-1185">Reference proteome</keyword>
<proteinExistence type="predicted"/>
<dbReference type="InterPro" id="IPR029056">
    <property type="entry name" value="Ribokinase-like"/>
</dbReference>
<dbReference type="InterPro" id="IPR011611">
    <property type="entry name" value="PfkB_dom"/>
</dbReference>
<evidence type="ECO:0000259" key="2">
    <source>
        <dbReference type="Pfam" id="PF00294"/>
    </source>
</evidence>
<evidence type="ECO:0000313" key="4">
    <source>
        <dbReference type="Proteomes" id="UP001445335"/>
    </source>
</evidence>
<dbReference type="AlphaFoldDB" id="A0AAW1RTK3"/>
<feature type="domain" description="Carbohydrate kinase PfkB" evidence="2">
    <location>
        <begin position="128"/>
        <end position="286"/>
    </location>
</feature>
<evidence type="ECO:0000313" key="3">
    <source>
        <dbReference type="EMBL" id="KAK9837450.1"/>
    </source>
</evidence>
<sequence>MGRRPSDSSSATTIMESLGGGGPQSLWGARLRAPALHAGLAAGVGEDLPAACAAQIRDVLGASDAGLLMHSQQRTLRAWQLFEEDCLRTQVWRAQPAELVVLVQMLRPPWDTLPPEFQAARAHHIGVNPQRPPLDLLGCMRAAVDRNGGLLSVEPFTHALAPPASETLEAFAELCDVLSPNDLEARSMLGPVAAEAPPLELAKRLLDAGAARVTLRRGAEGALVASARKGEAWHVPAAQDVSVVDTTGCGNAFCGAFVTALQAGDGLAAAGAWGCVAASFMAEARGMPREPPGQPQIQALAAQRLERVLAATVQLA</sequence>
<evidence type="ECO:0000256" key="1">
    <source>
        <dbReference type="SAM" id="MobiDB-lite"/>
    </source>
</evidence>
<feature type="region of interest" description="Disordered" evidence="1">
    <location>
        <begin position="1"/>
        <end position="21"/>
    </location>
</feature>
<gene>
    <name evidence="3" type="ORF">WJX81_003617</name>
</gene>
<dbReference type="Proteomes" id="UP001445335">
    <property type="component" value="Unassembled WGS sequence"/>
</dbReference>
<dbReference type="PANTHER" id="PTHR47098:SF2">
    <property type="entry name" value="PROTEIN MAK32"/>
    <property type="match status" value="1"/>
</dbReference>